<protein>
    <submittedName>
        <fullName evidence="1">Uncharacterized protein</fullName>
    </submittedName>
</protein>
<dbReference type="AlphaFoldDB" id="A0A369PUR5"/>
<proteinExistence type="predicted"/>
<reference evidence="1 2" key="1">
    <citation type="submission" date="2018-07" db="EMBL/GenBank/DDBJ databases">
        <title>Pedobacter sp. nov., isolated from soil.</title>
        <authorList>
            <person name="Zhou L.Y."/>
            <person name="Du Z.J."/>
        </authorList>
    </citation>
    <scope>NUCLEOTIDE SEQUENCE [LARGE SCALE GENOMIC DNA]</scope>
    <source>
        <strain evidence="1 2">JDX94</strain>
    </source>
</reference>
<name>A0A369PUR5_9SPHI</name>
<accession>A0A369PUR5</accession>
<keyword evidence="2" id="KW-1185">Reference proteome</keyword>
<evidence type="ECO:0000313" key="1">
    <source>
        <dbReference type="EMBL" id="RDC56264.1"/>
    </source>
</evidence>
<organism evidence="1 2">
    <name type="scientific">Pedobacter chinensis</name>
    <dbReference type="NCBI Taxonomy" id="2282421"/>
    <lineage>
        <taxon>Bacteria</taxon>
        <taxon>Pseudomonadati</taxon>
        <taxon>Bacteroidota</taxon>
        <taxon>Sphingobacteriia</taxon>
        <taxon>Sphingobacteriales</taxon>
        <taxon>Sphingobacteriaceae</taxon>
        <taxon>Pedobacter</taxon>
    </lineage>
</organism>
<gene>
    <name evidence="1" type="ORF">DU508_11690</name>
</gene>
<sequence length="100" mass="11880">MFPKEPVNTIFIFLIFVDAKLHPSERKEITELRDYVTEMRIWNIISSAIAWYENCCWRLWFYRSVSVVVRLIVSAWGSGKTRCEVEGRMLIEEIWSCQAS</sequence>
<dbReference type="EMBL" id="QPKV01000004">
    <property type="protein sequence ID" value="RDC56264.1"/>
    <property type="molecule type" value="Genomic_DNA"/>
</dbReference>
<dbReference type="Proteomes" id="UP000253961">
    <property type="component" value="Unassembled WGS sequence"/>
</dbReference>
<evidence type="ECO:0000313" key="2">
    <source>
        <dbReference type="Proteomes" id="UP000253961"/>
    </source>
</evidence>
<comment type="caution">
    <text evidence="1">The sequence shown here is derived from an EMBL/GenBank/DDBJ whole genome shotgun (WGS) entry which is preliminary data.</text>
</comment>